<organism evidence="2 3">
    <name type="scientific">Aquatica leii</name>
    <dbReference type="NCBI Taxonomy" id="1421715"/>
    <lineage>
        <taxon>Eukaryota</taxon>
        <taxon>Metazoa</taxon>
        <taxon>Ecdysozoa</taxon>
        <taxon>Arthropoda</taxon>
        <taxon>Hexapoda</taxon>
        <taxon>Insecta</taxon>
        <taxon>Pterygota</taxon>
        <taxon>Neoptera</taxon>
        <taxon>Endopterygota</taxon>
        <taxon>Coleoptera</taxon>
        <taxon>Polyphaga</taxon>
        <taxon>Elateriformia</taxon>
        <taxon>Elateroidea</taxon>
        <taxon>Lampyridae</taxon>
        <taxon>Luciolinae</taxon>
        <taxon>Aquatica</taxon>
    </lineage>
</organism>
<dbReference type="InterPro" id="IPR001251">
    <property type="entry name" value="CRAL-TRIO_dom"/>
</dbReference>
<evidence type="ECO:0000259" key="1">
    <source>
        <dbReference type="PROSITE" id="PS50191"/>
    </source>
</evidence>
<protein>
    <recommendedName>
        <fullName evidence="1">CRAL-TRIO domain-containing protein</fullName>
    </recommendedName>
</protein>
<dbReference type="PANTHER" id="PTHR10174">
    <property type="entry name" value="ALPHA-TOCOPHEROL TRANSFER PROTEIN-RELATED"/>
    <property type="match status" value="1"/>
</dbReference>
<sequence>MLKASAMFFHSPKSTFPTICFCAWIDIERNNISLNEIIPHYFMAADILINDDDGFIINGLIVILDFKDVSLKHLLQFHIPTIIKYFHIVQNAYFIRIKAVCVINAPSVVDTMFKMCEIVFSEKLKQRIYIYKKENTHKLFDIVPKSLLPEEYGGEAGSLNELSGMWKKKLESYAEWFKEDEKYKSVEALRLGRPKTYSDVFGQEGSFRQLNFD</sequence>
<dbReference type="PANTHER" id="PTHR10174:SF224">
    <property type="entry name" value="RETINOL-BINDING PROTEIN PINTA"/>
    <property type="match status" value="1"/>
</dbReference>
<dbReference type="GO" id="GO:0016020">
    <property type="term" value="C:membrane"/>
    <property type="evidence" value="ECO:0007669"/>
    <property type="project" value="TreeGrafter"/>
</dbReference>
<dbReference type="SUPFAM" id="SSF52087">
    <property type="entry name" value="CRAL/TRIO domain"/>
    <property type="match status" value="1"/>
</dbReference>
<proteinExistence type="predicted"/>
<evidence type="ECO:0000313" key="2">
    <source>
        <dbReference type="EMBL" id="KAK4879831.1"/>
    </source>
</evidence>
<dbReference type="Pfam" id="PF00650">
    <property type="entry name" value="CRAL_TRIO"/>
    <property type="match status" value="1"/>
</dbReference>
<comment type="caution">
    <text evidence="2">The sequence shown here is derived from an EMBL/GenBank/DDBJ whole genome shotgun (WGS) entry which is preliminary data.</text>
</comment>
<dbReference type="InterPro" id="IPR036865">
    <property type="entry name" value="CRAL-TRIO_dom_sf"/>
</dbReference>
<keyword evidence="3" id="KW-1185">Reference proteome</keyword>
<dbReference type="AlphaFoldDB" id="A0AAN7PEI8"/>
<dbReference type="PROSITE" id="PS50191">
    <property type="entry name" value="CRAL_TRIO"/>
    <property type="match status" value="1"/>
</dbReference>
<dbReference type="GO" id="GO:1902936">
    <property type="term" value="F:phosphatidylinositol bisphosphate binding"/>
    <property type="evidence" value="ECO:0007669"/>
    <property type="project" value="TreeGrafter"/>
</dbReference>
<dbReference type="Gene3D" id="1.20.5.1200">
    <property type="entry name" value="Alpha-tocopherol transfer"/>
    <property type="match status" value="1"/>
</dbReference>
<reference evidence="3" key="1">
    <citation type="submission" date="2023-01" db="EMBL/GenBank/DDBJ databases">
        <title>Key to firefly adult light organ development and bioluminescence: homeobox transcription factors regulate luciferase expression and transportation to peroxisome.</title>
        <authorList>
            <person name="Fu X."/>
        </authorList>
    </citation>
    <scope>NUCLEOTIDE SEQUENCE [LARGE SCALE GENOMIC DNA]</scope>
</reference>
<name>A0AAN7PEI8_9COLE</name>
<dbReference type="EMBL" id="JARPUR010000003">
    <property type="protein sequence ID" value="KAK4879831.1"/>
    <property type="molecule type" value="Genomic_DNA"/>
</dbReference>
<dbReference type="CDD" id="cd00170">
    <property type="entry name" value="SEC14"/>
    <property type="match status" value="1"/>
</dbReference>
<dbReference type="Gene3D" id="3.40.525.10">
    <property type="entry name" value="CRAL-TRIO lipid binding domain"/>
    <property type="match status" value="1"/>
</dbReference>
<evidence type="ECO:0000313" key="3">
    <source>
        <dbReference type="Proteomes" id="UP001353858"/>
    </source>
</evidence>
<accession>A0AAN7PEI8</accession>
<dbReference type="Proteomes" id="UP001353858">
    <property type="component" value="Unassembled WGS sequence"/>
</dbReference>
<gene>
    <name evidence="2" type="ORF">RN001_007977</name>
</gene>
<feature type="domain" description="CRAL-TRIO" evidence="1">
    <location>
        <begin position="26"/>
        <end position="160"/>
    </location>
</feature>